<reference evidence="2 3" key="1">
    <citation type="submission" date="2020-08" db="EMBL/GenBank/DDBJ databases">
        <authorList>
            <person name="Hejnol A."/>
        </authorList>
    </citation>
    <scope>NUCLEOTIDE SEQUENCE [LARGE SCALE GENOMIC DNA]</scope>
</reference>
<protein>
    <submittedName>
        <fullName evidence="2">Uncharacterized protein</fullName>
    </submittedName>
</protein>
<evidence type="ECO:0000313" key="2">
    <source>
        <dbReference type="EMBL" id="CAD5114037.1"/>
    </source>
</evidence>
<name>A0A7I8VDL8_9ANNE</name>
<sequence length="345" mass="39405">MIKSKEIRHSLLFSWFRTMKSYIFIILILRLKLFNTKMYRSCIHALLDNGNSTGVYEIQPFNYGNYANISCSLIEENVVLTELATNSNPNEAIFSSEIGKSVKKNFSYPNLNETEVIELMKYGGICSQSMYFYGIGINQASLHFKFSDGTVYLMNKPRDGICKCIIAENCSSKKKTRRCIVKYINTTIPMINMTGELAVSSKRLPLTNVEYEDVDVTGRYIFHHVKPLSCKAPLKRNFKSIFNSQCNPDYNLLEDKDKDTCIKFSNSFAYLEMSYSQVINIYSPTIENLSIKVYTKLKSGRLAVCLLSKDNTFICFAKASGIYMHILNVKEQDVIICEISSSVFI</sequence>
<keyword evidence="3" id="KW-1185">Reference proteome</keyword>
<comment type="caution">
    <text evidence="2">The sequence shown here is derived from an EMBL/GenBank/DDBJ whole genome shotgun (WGS) entry which is preliminary data.</text>
</comment>
<dbReference type="Proteomes" id="UP000549394">
    <property type="component" value="Unassembled WGS sequence"/>
</dbReference>
<gene>
    <name evidence="2" type="ORF">DGYR_LOCUS2930</name>
</gene>
<evidence type="ECO:0000313" key="3">
    <source>
        <dbReference type="Proteomes" id="UP000549394"/>
    </source>
</evidence>
<keyword evidence="1" id="KW-0812">Transmembrane</keyword>
<evidence type="ECO:0000256" key="1">
    <source>
        <dbReference type="SAM" id="Phobius"/>
    </source>
</evidence>
<accession>A0A7I8VDL8</accession>
<feature type="transmembrane region" description="Helical" evidence="1">
    <location>
        <begin position="12"/>
        <end position="31"/>
    </location>
</feature>
<keyword evidence="1" id="KW-0472">Membrane</keyword>
<proteinExistence type="predicted"/>
<keyword evidence="1" id="KW-1133">Transmembrane helix</keyword>
<dbReference type="EMBL" id="CAJFCJ010000005">
    <property type="protein sequence ID" value="CAD5114037.1"/>
    <property type="molecule type" value="Genomic_DNA"/>
</dbReference>
<organism evidence="2 3">
    <name type="scientific">Dimorphilus gyrociliatus</name>
    <dbReference type="NCBI Taxonomy" id="2664684"/>
    <lineage>
        <taxon>Eukaryota</taxon>
        <taxon>Metazoa</taxon>
        <taxon>Spiralia</taxon>
        <taxon>Lophotrochozoa</taxon>
        <taxon>Annelida</taxon>
        <taxon>Polychaeta</taxon>
        <taxon>Polychaeta incertae sedis</taxon>
        <taxon>Dinophilidae</taxon>
        <taxon>Dimorphilus</taxon>
    </lineage>
</organism>
<dbReference type="AlphaFoldDB" id="A0A7I8VDL8"/>